<dbReference type="EMBL" id="CP026304">
    <property type="protein sequence ID" value="AVZ74976.1"/>
    <property type="molecule type" value="Genomic_DNA"/>
</dbReference>
<protein>
    <submittedName>
        <fullName evidence="3">ATP-binding protein</fullName>
    </submittedName>
</protein>
<keyword evidence="1" id="KW-0808">Transferase</keyword>
<evidence type="ECO:0000256" key="1">
    <source>
        <dbReference type="ARBA" id="ARBA00022527"/>
    </source>
</evidence>
<dbReference type="InterPro" id="IPR050267">
    <property type="entry name" value="Anti-sigma-factor_SerPK"/>
</dbReference>
<dbReference type="RefSeq" id="WP_108151928.1">
    <property type="nucleotide sequence ID" value="NZ_CP026304.1"/>
</dbReference>
<proteinExistence type="predicted"/>
<dbReference type="InterPro" id="IPR036890">
    <property type="entry name" value="HATPase_C_sf"/>
</dbReference>
<gene>
    <name evidence="3" type="ORF">SLUN_25120</name>
</gene>
<keyword evidence="1" id="KW-0723">Serine/threonine-protein kinase</keyword>
<dbReference type="Gene3D" id="3.30.565.10">
    <property type="entry name" value="Histidine kinase-like ATPase, C-terminal domain"/>
    <property type="match status" value="1"/>
</dbReference>
<evidence type="ECO:0000313" key="3">
    <source>
        <dbReference type="EMBL" id="AVZ74976.1"/>
    </source>
</evidence>
<name>A0A2R4T792_9ACTN</name>
<dbReference type="CDD" id="cd16936">
    <property type="entry name" value="HATPase_RsbW-like"/>
    <property type="match status" value="1"/>
</dbReference>
<keyword evidence="3" id="KW-0547">Nucleotide-binding</keyword>
<dbReference type="Pfam" id="PF13581">
    <property type="entry name" value="HATPase_c_2"/>
    <property type="match status" value="1"/>
</dbReference>
<accession>A0A2R4T792</accession>
<keyword evidence="1" id="KW-0418">Kinase</keyword>
<dbReference type="GO" id="GO:0005524">
    <property type="term" value="F:ATP binding"/>
    <property type="evidence" value="ECO:0007669"/>
    <property type="project" value="UniProtKB-KW"/>
</dbReference>
<dbReference type="AlphaFoldDB" id="A0A2R4T792"/>
<keyword evidence="4" id="KW-1185">Reference proteome</keyword>
<evidence type="ECO:0000259" key="2">
    <source>
        <dbReference type="Pfam" id="PF13581"/>
    </source>
</evidence>
<dbReference type="SUPFAM" id="SSF55874">
    <property type="entry name" value="ATPase domain of HSP90 chaperone/DNA topoisomerase II/histidine kinase"/>
    <property type="match status" value="1"/>
</dbReference>
<dbReference type="InterPro" id="IPR003594">
    <property type="entry name" value="HATPase_dom"/>
</dbReference>
<reference evidence="3 4" key="1">
    <citation type="submission" date="2018-01" db="EMBL/GenBank/DDBJ databases">
        <title>Complete genome sequence of Streptomyces lunaelactis MM109T, a Ferroverdin A producer isolated from cave moonmilk deposits.</title>
        <authorList>
            <person name="Naome A."/>
            <person name="Martinet L."/>
            <person name="Maciejewska M."/>
            <person name="Anderssen S."/>
            <person name="Adam D."/>
            <person name="Tenconi E."/>
            <person name="Deflandre B."/>
            <person name="Arguelles-Arias A."/>
            <person name="Calusinska M."/>
            <person name="Copieters W."/>
            <person name="Karim L."/>
            <person name="Hanikenne M."/>
            <person name="Baurain D."/>
            <person name="van Wezel G."/>
            <person name="Smargiasso N."/>
            <person name="de Pauw E."/>
            <person name="Delfosse P."/>
            <person name="Rigali S."/>
        </authorList>
    </citation>
    <scope>NUCLEOTIDE SEQUENCE [LARGE SCALE GENOMIC DNA]</scope>
    <source>
        <strain evidence="3 4">MM109</strain>
    </source>
</reference>
<feature type="domain" description="Histidine kinase/HSP90-like ATPase" evidence="2">
    <location>
        <begin position="19"/>
        <end position="131"/>
    </location>
</feature>
<dbReference type="GO" id="GO:0004674">
    <property type="term" value="F:protein serine/threonine kinase activity"/>
    <property type="evidence" value="ECO:0007669"/>
    <property type="project" value="UniProtKB-KW"/>
</dbReference>
<dbReference type="KEGG" id="slk:SLUN_25120"/>
<dbReference type="GeneID" id="55658534"/>
<sequence>MDSSAGANDREVIRRWARHPRSVPLARAELRKTLAEWGLPQIEDAALLVLSELLTNAVRHARVSPGREIETRCRPVSDGVRIEVHDTADERPVMRSLDAEAVSGRGLSLVAAVADRWDVSDRTGPGKAVWAVLTVAGAGGDHSVRQQEGS</sequence>
<evidence type="ECO:0000313" key="4">
    <source>
        <dbReference type="Proteomes" id="UP000244201"/>
    </source>
</evidence>
<keyword evidence="3" id="KW-0067">ATP-binding</keyword>
<dbReference type="PANTHER" id="PTHR35526">
    <property type="entry name" value="ANTI-SIGMA-F FACTOR RSBW-RELATED"/>
    <property type="match status" value="1"/>
</dbReference>
<dbReference type="Proteomes" id="UP000244201">
    <property type="component" value="Chromosome"/>
</dbReference>
<organism evidence="3 4">
    <name type="scientific">Streptomyces lunaelactis</name>
    <dbReference type="NCBI Taxonomy" id="1535768"/>
    <lineage>
        <taxon>Bacteria</taxon>
        <taxon>Bacillati</taxon>
        <taxon>Actinomycetota</taxon>
        <taxon>Actinomycetes</taxon>
        <taxon>Kitasatosporales</taxon>
        <taxon>Streptomycetaceae</taxon>
        <taxon>Streptomyces</taxon>
    </lineage>
</organism>
<dbReference type="PANTHER" id="PTHR35526:SF3">
    <property type="entry name" value="ANTI-SIGMA-F FACTOR RSBW"/>
    <property type="match status" value="1"/>
</dbReference>
<dbReference type="OrthoDB" id="4251531at2"/>